<keyword evidence="1" id="KW-1133">Transmembrane helix</keyword>
<name>A0A1H3BB26_HALVA</name>
<evidence type="ECO:0000313" key="2">
    <source>
        <dbReference type="EMBL" id="SDX38219.1"/>
    </source>
</evidence>
<protein>
    <submittedName>
        <fullName evidence="2">Uncharacterized protein</fullName>
    </submittedName>
</protein>
<evidence type="ECO:0000313" key="3">
    <source>
        <dbReference type="Proteomes" id="UP000182573"/>
    </source>
</evidence>
<reference evidence="2 3" key="1">
    <citation type="submission" date="2016-10" db="EMBL/GenBank/DDBJ databases">
        <authorList>
            <person name="de Groot N.N."/>
        </authorList>
    </citation>
    <scope>NUCLEOTIDE SEQUENCE [LARGE SCALE GENOMIC DNA]</scope>
    <source>
        <strain evidence="2 3">DSM 3756</strain>
    </source>
</reference>
<proteinExistence type="predicted"/>
<accession>A0A1H3BB26</accession>
<keyword evidence="1" id="KW-0812">Transmembrane</keyword>
<feature type="transmembrane region" description="Helical" evidence="1">
    <location>
        <begin position="6"/>
        <end position="31"/>
    </location>
</feature>
<evidence type="ECO:0000256" key="1">
    <source>
        <dbReference type="SAM" id="Phobius"/>
    </source>
</evidence>
<dbReference type="Proteomes" id="UP000182573">
    <property type="component" value="Unassembled WGS sequence"/>
</dbReference>
<feature type="transmembrane region" description="Helical" evidence="1">
    <location>
        <begin position="43"/>
        <end position="63"/>
    </location>
</feature>
<keyword evidence="1" id="KW-0472">Membrane</keyword>
<dbReference type="AlphaFoldDB" id="A0A1H3BB26"/>
<organism evidence="2 3">
    <name type="scientific">Haloarcula vallismortis</name>
    <name type="common">Halobacterium vallismortis</name>
    <dbReference type="NCBI Taxonomy" id="28442"/>
    <lineage>
        <taxon>Archaea</taxon>
        <taxon>Methanobacteriati</taxon>
        <taxon>Methanobacteriota</taxon>
        <taxon>Stenosarchaea group</taxon>
        <taxon>Halobacteria</taxon>
        <taxon>Halobacteriales</taxon>
        <taxon>Haloarculaceae</taxon>
        <taxon>Haloarcula</taxon>
    </lineage>
</organism>
<gene>
    <name evidence="2" type="ORF">SAMN05443574_1409</name>
</gene>
<sequence length="103" mass="10996">MVPATVLYLDLGVGVLAVFVSYLFFAAWAWVTEGVSTGDVAMLLMYGLTTANTPVLGLQVLLFTAGSTIITVNQLTAAEDIPFAPVFLISYLVTQTGHLWLLA</sequence>
<dbReference type="EMBL" id="FNOF01000040">
    <property type="protein sequence ID" value="SDX38219.1"/>
    <property type="molecule type" value="Genomic_DNA"/>
</dbReference>